<name>K1LND9_9BACL</name>
<protein>
    <recommendedName>
        <fullName evidence="4">Nucleoside-diphosphate sugar epimerase</fullName>
    </recommendedName>
</protein>
<evidence type="ECO:0000313" key="3">
    <source>
        <dbReference type="Proteomes" id="UP000004738"/>
    </source>
</evidence>
<feature type="transmembrane region" description="Helical" evidence="1">
    <location>
        <begin position="7"/>
        <end position="25"/>
    </location>
</feature>
<feature type="transmembrane region" description="Helical" evidence="1">
    <location>
        <begin position="37"/>
        <end position="61"/>
    </location>
</feature>
<accession>K1LND9</accession>
<comment type="caution">
    <text evidence="2">The sequence shown here is derived from an EMBL/GenBank/DDBJ whole genome shotgun (WGS) entry which is preliminary data.</text>
</comment>
<evidence type="ECO:0000256" key="1">
    <source>
        <dbReference type="SAM" id="Phobius"/>
    </source>
</evidence>
<keyword evidence="1" id="KW-1133">Transmembrane helix</keyword>
<dbReference type="PATRIC" id="fig|1224748.3.peg.1294"/>
<proteinExistence type="predicted"/>
<dbReference type="Proteomes" id="UP000004738">
    <property type="component" value="Unassembled WGS sequence"/>
</dbReference>
<feature type="transmembrane region" description="Helical" evidence="1">
    <location>
        <begin position="73"/>
        <end position="92"/>
    </location>
</feature>
<dbReference type="RefSeq" id="WP_008404994.1">
    <property type="nucleotide sequence ID" value="NZ_AMCK01000005.1"/>
</dbReference>
<gene>
    <name evidence="2" type="ORF">B857_01300</name>
</gene>
<keyword evidence="1" id="KW-0472">Membrane</keyword>
<dbReference type="EMBL" id="AMCK01000005">
    <property type="protein sequence ID" value="EKB45684.1"/>
    <property type="molecule type" value="Genomic_DNA"/>
</dbReference>
<keyword evidence="1" id="KW-0812">Transmembrane</keyword>
<evidence type="ECO:0000313" key="2">
    <source>
        <dbReference type="EMBL" id="EKB45684.1"/>
    </source>
</evidence>
<organism evidence="2 3">
    <name type="scientific">Solibacillus isronensis B3W22</name>
    <dbReference type="NCBI Taxonomy" id="1224748"/>
    <lineage>
        <taxon>Bacteria</taxon>
        <taxon>Bacillati</taxon>
        <taxon>Bacillota</taxon>
        <taxon>Bacilli</taxon>
        <taxon>Bacillales</taxon>
        <taxon>Caryophanaceae</taxon>
        <taxon>Solibacillus</taxon>
    </lineage>
</organism>
<feature type="transmembrane region" description="Helical" evidence="1">
    <location>
        <begin position="126"/>
        <end position="150"/>
    </location>
</feature>
<reference evidence="2 3" key="1">
    <citation type="journal article" date="2012" name="J. Bacteriol.">
        <title>Draft Genome Sequence of Bacillus isronensis Strain B3W22, Isolated from the Upper Atmosphere.</title>
        <authorList>
            <person name="Shivaji S."/>
            <person name="Ara S."/>
            <person name="Singh S.K."/>
            <person name="Bandi S."/>
            <person name="Singh A."/>
            <person name="Pinnaka A.K."/>
        </authorList>
    </citation>
    <scope>NUCLEOTIDE SEQUENCE [LARGE SCALE GENOMIC DNA]</scope>
    <source>
        <strain evidence="2 3">B3W22</strain>
    </source>
</reference>
<dbReference type="AlphaFoldDB" id="K1LND9"/>
<keyword evidence="3" id="KW-1185">Reference proteome</keyword>
<evidence type="ECO:0008006" key="4">
    <source>
        <dbReference type="Google" id="ProtNLM"/>
    </source>
</evidence>
<sequence>MLRLSWLISMGISLFGVLIIQHFFTVKPDDVANGGNLGALGLALVAPFIILSLFITFRFFTESARNAKDQLMRMIYLVFGIALLVAFIYYAIDFSNNVYASLGGDTKTPGSTIYRFPLLNEYTNHVFLNFYTFGIVHTLSALIGAANGMFKSAKQSPQL</sequence>